<evidence type="ECO:0000313" key="3">
    <source>
        <dbReference type="Proteomes" id="UP000050360"/>
    </source>
</evidence>
<dbReference type="PROSITE" id="PS51257">
    <property type="entry name" value="PROKAR_LIPOPROTEIN"/>
    <property type="match status" value="1"/>
</dbReference>
<dbReference type="Proteomes" id="UP000050360">
    <property type="component" value="Unassembled WGS sequence"/>
</dbReference>
<organism evidence="2 3">
    <name type="scientific">Candidatus Methanoperedens nitratireducens</name>
    <dbReference type="NCBI Taxonomy" id="1392998"/>
    <lineage>
        <taxon>Archaea</taxon>
        <taxon>Methanobacteriati</taxon>
        <taxon>Methanobacteriota</taxon>
        <taxon>Stenosarchaea group</taxon>
        <taxon>Methanomicrobia</taxon>
        <taxon>Methanosarcinales</taxon>
        <taxon>ANME-2 cluster</taxon>
        <taxon>Candidatus Methanoperedentaceae</taxon>
        <taxon>Candidatus Methanoperedens</taxon>
    </lineage>
</organism>
<gene>
    <name evidence="2" type="ORF">MPEBLZ_01578</name>
</gene>
<evidence type="ECO:0000259" key="1">
    <source>
        <dbReference type="Pfam" id="PF04015"/>
    </source>
</evidence>
<dbReference type="EMBL" id="LKCM01000123">
    <property type="protein sequence ID" value="KPQ43861.1"/>
    <property type="molecule type" value="Genomic_DNA"/>
</dbReference>
<dbReference type="InterPro" id="IPR007160">
    <property type="entry name" value="DUF362"/>
</dbReference>
<dbReference type="Pfam" id="PF04015">
    <property type="entry name" value="DUF362"/>
    <property type="match status" value="1"/>
</dbReference>
<dbReference type="AlphaFoldDB" id="A0A0P7ZG94"/>
<feature type="domain" description="DUF362" evidence="1">
    <location>
        <begin position="77"/>
        <end position="281"/>
    </location>
</feature>
<comment type="caution">
    <text evidence="2">The sequence shown here is derived from an EMBL/GenBank/DDBJ whole genome shotgun (WGS) entry which is preliminary data.</text>
</comment>
<sequence>MIRRREFIVWLATAFSFIMSGCIYRKESVNEISNGEGTRMKKGVISKVYIIKTNERSSGIKELLKYFDTDKYSGKKVSLKANFNSPDPFPASTHPDTISAMVDSFREKGASIVIAERSGMGDTGKTLEDLGIMALSKKHGFDAVILDDLERSEWIQEKPANSHWKRGFLFPRLFREADFIIQTCCLKAHRFGGHFTLSLKNSVGMVAKYDPEDNYNYMSELHSSKYQRQMIAEINTAYDPDIIIMDGISGFSKGGPDEGTLIEPGIMIASNDRIALDAVGVATLRIYGTTGEVERGNIFEQEQIARAVELGLGASGPDEIEIVAINNEAKEICDNIRKKLFT</sequence>
<evidence type="ECO:0000313" key="2">
    <source>
        <dbReference type="EMBL" id="KPQ43861.1"/>
    </source>
</evidence>
<name>A0A0P7ZG94_9EURY</name>
<protein>
    <submittedName>
        <fullName evidence="2">(Fe-S)-binding protein</fullName>
    </submittedName>
</protein>
<accession>A0A0P7ZG94</accession>
<dbReference type="PATRIC" id="fig|1719120.3.peg.1715"/>
<proteinExistence type="predicted"/>
<reference evidence="2 3" key="1">
    <citation type="submission" date="2015-09" db="EMBL/GenBank/DDBJ databases">
        <title>A metagenomics-based metabolic model of nitrate-dependent anaerobic oxidation of methane by Methanoperedens-like archaea.</title>
        <authorList>
            <person name="Arshad A."/>
            <person name="Speth D.R."/>
            <person name="De Graaf R.M."/>
            <person name="Op Den Camp H.J."/>
            <person name="Jetten M.S."/>
            <person name="Welte C.U."/>
        </authorList>
    </citation>
    <scope>NUCLEOTIDE SEQUENCE [LARGE SCALE GENOMIC DNA]</scope>
</reference>